<dbReference type="CDD" id="cd17917">
    <property type="entry name" value="DEXHc_RHA-like"/>
    <property type="match status" value="1"/>
</dbReference>
<evidence type="ECO:0000256" key="7">
    <source>
        <dbReference type="SAM" id="MobiDB-lite"/>
    </source>
</evidence>
<evidence type="ECO:0000313" key="10">
    <source>
        <dbReference type="EMBL" id="JAA87867.1"/>
    </source>
</evidence>
<dbReference type="FunFam" id="1.20.120.1080:FF:000002">
    <property type="entry name" value="Putative ATP-dependent RNA helicase DHX36"/>
    <property type="match status" value="1"/>
</dbReference>
<dbReference type="EMBL" id="GAIX01004693">
    <property type="protein sequence ID" value="JAA87867.1"/>
    <property type="molecule type" value="Transcribed_RNA"/>
</dbReference>
<feature type="compositionally biased region" description="Acidic residues" evidence="7">
    <location>
        <begin position="733"/>
        <end position="746"/>
    </location>
</feature>
<evidence type="ECO:0000256" key="6">
    <source>
        <dbReference type="ARBA" id="ARBA00022884"/>
    </source>
</evidence>
<dbReference type="Pfam" id="PF04408">
    <property type="entry name" value="WHD_HA2"/>
    <property type="match status" value="1"/>
</dbReference>
<name>S4PXP2_9NEOP</name>
<organism evidence="10">
    <name type="scientific">Pararge aegeria</name>
    <name type="common">speckled wood butterfly</name>
    <dbReference type="NCBI Taxonomy" id="116150"/>
    <lineage>
        <taxon>Eukaryota</taxon>
        <taxon>Metazoa</taxon>
        <taxon>Ecdysozoa</taxon>
        <taxon>Arthropoda</taxon>
        <taxon>Hexapoda</taxon>
        <taxon>Insecta</taxon>
        <taxon>Pterygota</taxon>
        <taxon>Neoptera</taxon>
        <taxon>Endopterygota</taxon>
        <taxon>Lepidoptera</taxon>
        <taxon>Glossata</taxon>
        <taxon>Ditrysia</taxon>
        <taxon>Papilionoidea</taxon>
        <taxon>Nymphalidae</taxon>
        <taxon>Satyrinae</taxon>
        <taxon>Satyrini</taxon>
        <taxon>Parargina</taxon>
        <taxon>Pararge</taxon>
    </lineage>
</organism>
<reference evidence="10" key="2">
    <citation type="submission" date="2013-05" db="EMBL/GenBank/DDBJ databases">
        <authorList>
            <person name="Carter J.-M."/>
            <person name="Baker S.C."/>
            <person name="Pink R."/>
            <person name="Carter D.R.F."/>
            <person name="Collins A."/>
            <person name="Tomlin J."/>
            <person name="Gibbs M."/>
            <person name="Breuker C.J."/>
        </authorList>
    </citation>
    <scope>NUCLEOTIDE SEQUENCE</scope>
    <source>
        <tissue evidence="10">Ovary</tissue>
    </source>
</reference>
<reference evidence="10" key="1">
    <citation type="journal article" date="2013" name="BMC Genomics">
        <title>Unscrambling butterfly oogenesis.</title>
        <authorList>
            <person name="Carter J.M."/>
            <person name="Baker S.C."/>
            <person name="Pink R."/>
            <person name="Carter D.R."/>
            <person name="Collins A."/>
            <person name="Tomlin J."/>
            <person name="Gibbs M."/>
            <person name="Breuker C.J."/>
        </authorList>
    </citation>
    <scope>NUCLEOTIDE SEQUENCE</scope>
    <source>
        <tissue evidence="10">Ovary</tissue>
    </source>
</reference>
<evidence type="ECO:0000256" key="5">
    <source>
        <dbReference type="ARBA" id="ARBA00022840"/>
    </source>
</evidence>
<protein>
    <recommendedName>
        <fullName evidence="1">RNA helicase</fullName>
        <ecNumber evidence="1">3.6.4.13</ecNumber>
    </recommendedName>
</protein>
<sequence>MRVSKERNENLGNSVGYAVRLEKVEERPRASIQYCTTGILLANLEMDQSLSDYSHIILDEVHERDVHVDLSMCMLKQVLKKRTDLKLILMSATIDADSLSQYFDDCPLLHIEGLAYPVQDIYLEQILEMTKFKLPLEKPRNVPKWKRYANKGVPDEMEKSIKYRAEISPWLESKKSELSNEVYKTLQDCRIESLHLGLIMELLIHICEKEPPGAILVFLPGMGDIKKLKSIMEDSQQFPPSRFEIYPLHSKLATLEQHKIFARPPEHIRKIIIATNIAETSITIDDVVYVVDCGKIKINGLNIETNISTLSTEWMSQANLRQRRGRAGRCQPGVCYHLLTSYRAEAIPERLLPELQRSNLLEPVLMIKRLRLGLAAEALKMVPSPPAQATISRAVQHLQSCGALDETETLTPLGWHLARLPVHPAAGKLLLLGALFGCLDRAASVAAVWGFKDPFQLVLGKEQEVDRAKRSFALGEPSDHVAISEAIIRWEECWGKKRRAFAYENFLSNNTLELLTEMKKQLADNLRQMGFLSSGNIKSSYENRNSNNMSLFKGIIAASLYPNIAHVRWTCLNQGRKVPRFVARSPEDGKLTIHPSSVMCMPKFKGSYGSVKLCDNPGANWLVYWLKQRSSDLFIFDVTLIYTLPLLFFGEFMITDDEEDPNSCFMSIMNVKVRCKKDNASKLFELRCLLDKVLASKITDTMSHSTQHNEFEEHVLNTLIQLITAEDEKAEYLGEDFPESDNSESEYDSRNY</sequence>
<dbReference type="Gene3D" id="1.20.120.1080">
    <property type="match status" value="1"/>
</dbReference>
<dbReference type="InterPro" id="IPR002464">
    <property type="entry name" value="DNA/RNA_helicase_DEAH_CS"/>
</dbReference>
<dbReference type="GO" id="GO:0003678">
    <property type="term" value="F:DNA helicase activity"/>
    <property type="evidence" value="ECO:0007669"/>
    <property type="project" value="TreeGrafter"/>
</dbReference>
<keyword evidence="3" id="KW-0378">Hydrolase</keyword>
<dbReference type="Pfam" id="PF21010">
    <property type="entry name" value="HA2_C"/>
    <property type="match status" value="1"/>
</dbReference>
<feature type="domain" description="Helicase ATP-binding" evidence="8">
    <location>
        <begin position="1"/>
        <end position="112"/>
    </location>
</feature>
<dbReference type="InterPro" id="IPR027417">
    <property type="entry name" value="P-loop_NTPase"/>
</dbReference>
<dbReference type="PROSITE" id="PS51194">
    <property type="entry name" value="HELICASE_CTER"/>
    <property type="match status" value="1"/>
</dbReference>
<dbReference type="GO" id="GO:0002151">
    <property type="term" value="F:G-quadruplex RNA binding"/>
    <property type="evidence" value="ECO:0007669"/>
    <property type="project" value="TreeGrafter"/>
</dbReference>
<dbReference type="PANTHER" id="PTHR18934">
    <property type="entry name" value="ATP-DEPENDENT RNA HELICASE"/>
    <property type="match status" value="1"/>
</dbReference>
<dbReference type="InterPro" id="IPR011709">
    <property type="entry name" value="DEAD-box_helicase_OB_fold"/>
</dbReference>
<dbReference type="InterPro" id="IPR001650">
    <property type="entry name" value="Helicase_C-like"/>
</dbReference>
<dbReference type="InterPro" id="IPR048333">
    <property type="entry name" value="HA2_WH"/>
</dbReference>
<dbReference type="Pfam" id="PF00271">
    <property type="entry name" value="Helicase_C"/>
    <property type="match status" value="1"/>
</dbReference>
<keyword evidence="5" id="KW-0067">ATP-binding</keyword>
<keyword evidence="6" id="KW-0694">RNA-binding</keyword>
<feature type="region of interest" description="Disordered" evidence="7">
    <location>
        <begin position="733"/>
        <end position="752"/>
    </location>
</feature>
<dbReference type="Pfam" id="PF07717">
    <property type="entry name" value="OB_NTP_bind"/>
    <property type="match status" value="1"/>
</dbReference>
<dbReference type="PANTHER" id="PTHR18934:SF237">
    <property type="entry name" value="ATP-DEPENDENT DNA_RNA HELICASE DHX36"/>
    <property type="match status" value="1"/>
</dbReference>
<dbReference type="GO" id="GO:0005634">
    <property type="term" value="C:nucleus"/>
    <property type="evidence" value="ECO:0007669"/>
    <property type="project" value="TreeGrafter"/>
</dbReference>
<keyword evidence="4 10" id="KW-0347">Helicase</keyword>
<dbReference type="EC" id="3.6.4.13" evidence="1"/>
<dbReference type="SMART" id="SM00847">
    <property type="entry name" value="HA2"/>
    <property type="match status" value="1"/>
</dbReference>
<dbReference type="GO" id="GO:0051880">
    <property type="term" value="F:G-quadruplex DNA binding"/>
    <property type="evidence" value="ECO:0007669"/>
    <property type="project" value="TreeGrafter"/>
</dbReference>
<dbReference type="InterPro" id="IPR014001">
    <property type="entry name" value="Helicase_ATP-bd"/>
</dbReference>
<dbReference type="InterPro" id="IPR007502">
    <property type="entry name" value="Helicase-assoc_dom"/>
</dbReference>
<evidence type="ECO:0000259" key="9">
    <source>
        <dbReference type="PROSITE" id="PS51194"/>
    </source>
</evidence>
<dbReference type="GO" id="GO:0016787">
    <property type="term" value="F:hydrolase activity"/>
    <property type="evidence" value="ECO:0007669"/>
    <property type="project" value="UniProtKB-KW"/>
</dbReference>
<dbReference type="CDD" id="cd18791">
    <property type="entry name" value="SF2_C_RHA"/>
    <property type="match status" value="1"/>
</dbReference>
<evidence type="ECO:0000259" key="8">
    <source>
        <dbReference type="PROSITE" id="PS51192"/>
    </source>
</evidence>
<dbReference type="GO" id="GO:0003724">
    <property type="term" value="F:RNA helicase activity"/>
    <property type="evidence" value="ECO:0007669"/>
    <property type="project" value="UniProtKB-EC"/>
</dbReference>
<dbReference type="PROSITE" id="PS00690">
    <property type="entry name" value="DEAH_ATP_HELICASE"/>
    <property type="match status" value="1"/>
</dbReference>
<evidence type="ECO:0000256" key="1">
    <source>
        <dbReference type="ARBA" id="ARBA00012552"/>
    </source>
</evidence>
<proteinExistence type="predicted"/>
<evidence type="ECO:0000256" key="2">
    <source>
        <dbReference type="ARBA" id="ARBA00022741"/>
    </source>
</evidence>
<evidence type="ECO:0000256" key="3">
    <source>
        <dbReference type="ARBA" id="ARBA00022801"/>
    </source>
</evidence>
<dbReference type="GO" id="GO:0005524">
    <property type="term" value="F:ATP binding"/>
    <property type="evidence" value="ECO:0007669"/>
    <property type="project" value="UniProtKB-KW"/>
</dbReference>
<accession>S4PXP2</accession>
<evidence type="ECO:0000256" key="4">
    <source>
        <dbReference type="ARBA" id="ARBA00022806"/>
    </source>
</evidence>
<dbReference type="SUPFAM" id="SSF52540">
    <property type="entry name" value="P-loop containing nucleoside triphosphate hydrolases"/>
    <property type="match status" value="1"/>
</dbReference>
<dbReference type="SMART" id="SM00490">
    <property type="entry name" value="HELICc"/>
    <property type="match status" value="1"/>
</dbReference>
<dbReference type="GO" id="GO:0005737">
    <property type="term" value="C:cytoplasm"/>
    <property type="evidence" value="ECO:0007669"/>
    <property type="project" value="TreeGrafter"/>
</dbReference>
<dbReference type="Gene3D" id="3.40.50.300">
    <property type="entry name" value="P-loop containing nucleotide triphosphate hydrolases"/>
    <property type="match status" value="2"/>
</dbReference>
<keyword evidence="2" id="KW-0547">Nucleotide-binding</keyword>
<dbReference type="AlphaFoldDB" id="S4PXP2"/>
<dbReference type="PROSITE" id="PS51192">
    <property type="entry name" value="HELICASE_ATP_BIND_1"/>
    <property type="match status" value="1"/>
</dbReference>
<feature type="domain" description="Helicase C-terminal" evidence="9">
    <location>
        <begin position="198"/>
        <end position="371"/>
    </location>
</feature>